<dbReference type="GO" id="GO:0016787">
    <property type="term" value="F:hydrolase activity"/>
    <property type="evidence" value="ECO:0007669"/>
    <property type="project" value="UniProtKB-KW"/>
</dbReference>
<dbReference type="Gene3D" id="3.30.420.140">
    <property type="entry name" value="YqgF/RNase H-like domain"/>
    <property type="match status" value="1"/>
</dbReference>
<dbReference type="InterPro" id="IPR005227">
    <property type="entry name" value="YqgF"/>
</dbReference>
<feature type="domain" description="YqgF/RNase H-like" evidence="6">
    <location>
        <begin position="28"/>
        <end position="146"/>
    </location>
</feature>
<comment type="caution">
    <text evidence="7">The sequence shown here is derived from an EMBL/GenBank/DDBJ whole genome shotgun (WGS) entry which is preliminary data.</text>
</comment>
<dbReference type="InterPro" id="IPR006641">
    <property type="entry name" value="YqgF/RNaseH-like_dom"/>
</dbReference>
<keyword evidence="8" id="KW-1185">Reference proteome</keyword>
<dbReference type="GO" id="GO:0000967">
    <property type="term" value="P:rRNA 5'-end processing"/>
    <property type="evidence" value="ECO:0007669"/>
    <property type="project" value="TreeGrafter"/>
</dbReference>
<keyword evidence="1" id="KW-0963">Cytoplasm</keyword>
<keyword evidence="2" id="KW-0690">Ribosome biogenesis</keyword>
<evidence type="ECO:0000313" key="8">
    <source>
        <dbReference type="Proteomes" id="UP001301350"/>
    </source>
</evidence>
<dbReference type="InterPro" id="IPR037027">
    <property type="entry name" value="YqgF/RNaseH-like_dom_sf"/>
</dbReference>
<sequence length="217" mass="24399">MAARWVRLFRLTRDEAFFAAALRGQTRGALLGLDVSDRHIGVALSDEERLVAFPLETVERRVWDRQRRETRMCDAAVAQRVATLVRERQVIAAVAGWPLPLRGGVAGAACERVCDILQQWGVLEIEWRQSPLPCLLWDERYSTQAARDLLGRMRQPRREPAPAPPSAAHDENALAAMTILQGAMDRLAHLAQEPEQERMEPGERRTPHGAGGTHTRF</sequence>
<evidence type="ECO:0000256" key="2">
    <source>
        <dbReference type="ARBA" id="ARBA00022517"/>
    </source>
</evidence>
<evidence type="ECO:0000259" key="6">
    <source>
        <dbReference type="SMART" id="SM00732"/>
    </source>
</evidence>
<dbReference type="Proteomes" id="UP001301350">
    <property type="component" value="Unassembled WGS sequence"/>
</dbReference>
<dbReference type="SUPFAM" id="SSF53098">
    <property type="entry name" value="Ribonuclease H-like"/>
    <property type="match status" value="1"/>
</dbReference>
<evidence type="ECO:0000256" key="4">
    <source>
        <dbReference type="ARBA" id="ARBA00022801"/>
    </source>
</evidence>
<evidence type="ECO:0000256" key="5">
    <source>
        <dbReference type="SAM" id="MobiDB-lite"/>
    </source>
</evidence>
<name>A0AAV9IVD1_CYACA</name>
<evidence type="ECO:0000256" key="3">
    <source>
        <dbReference type="ARBA" id="ARBA00022722"/>
    </source>
</evidence>
<dbReference type="PANTHER" id="PTHR33317">
    <property type="entry name" value="POLYNUCLEOTIDYL TRANSFERASE, RIBONUCLEASE H-LIKE SUPERFAMILY PROTEIN"/>
    <property type="match status" value="1"/>
</dbReference>
<proteinExistence type="inferred from homology"/>
<dbReference type="GO" id="GO:0004518">
    <property type="term" value="F:nuclease activity"/>
    <property type="evidence" value="ECO:0007669"/>
    <property type="project" value="UniProtKB-KW"/>
</dbReference>
<dbReference type="AlphaFoldDB" id="A0AAV9IVD1"/>
<dbReference type="EMBL" id="JANCYW010000008">
    <property type="protein sequence ID" value="KAK4536292.1"/>
    <property type="molecule type" value="Genomic_DNA"/>
</dbReference>
<keyword evidence="4" id="KW-0378">Hydrolase</keyword>
<gene>
    <name evidence="7" type="ORF">CDCA_CDCA08G2317</name>
</gene>
<dbReference type="SMART" id="SM00732">
    <property type="entry name" value="YqgFc"/>
    <property type="match status" value="1"/>
</dbReference>
<organism evidence="7 8">
    <name type="scientific">Cyanidium caldarium</name>
    <name type="common">Red alga</name>
    <dbReference type="NCBI Taxonomy" id="2771"/>
    <lineage>
        <taxon>Eukaryota</taxon>
        <taxon>Rhodophyta</taxon>
        <taxon>Bangiophyceae</taxon>
        <taxon>Cyanidiales</taxon>
        <taxon>Cyanidiaceae</taxon>
        <taxon>Cyanidium</taxon>
    </lineage>
</organism>
<keyword evidence="3" id="KW-0540">Nuclease</keyword>
<dbReference type="Pfam" id="PF03652">
    <property type="entry name" value="RuvX"/>
    <property type="match status" value="1"/>
</dbReference>
<protein>
    <recommendedName>
        <fullName evidence="6">YqgF/RNase H-like domain-containing protein</fullName>
    </recommendedName>
</protein>
<dbReference type="InterPro" id="IPR012337">
    <property type="entry name" value="RNaseH-like_sf"/>
</dbReference>
<evidence type="ECO:0000313" key="7">
    <source>
        <dbReference type="EMBL" id="KAK4536292.1"/>
    </source>
</evidence>
<feature type="compositionally biased region" description="Basic and acidic residues" evidence="5">
    <location>
        <begin position="195"/>
        <end position="206"/>
    </location>
</feature>
<dbReference type="PANTHER" id="PTHR33317:SF1">
    <property type="entry name" value="POLYNUCLEOTIDYL TRANSFERASE, RIBONUCLEASE H-LIKE SUPERFAMILY PROTEIN"/>
    <property type="match status" value="1"/>
</dbReference>
<reference evidence="7 8" key="1">
    <citation type="submission" date="2022-07" db="EMBL/GenBank/DDBJ databases">
        <title>Genome-wide signatures of adaptation to extreme environments.</title>
        <authorList>
            <person name="Cho C.H."/>
            <person name="Yoon H.S."/>
        </authorList>
    </citation>
    <scope>NUCLEOTIDE SEQUENCE [LARGE SCALE GENOMIC DNA]</scope>
    <source>
        <strain evidence="7 8">DBV 063 E5</strain>
    </source>
</reference>
<accession>A0AAV9IVD1</accession>
<evidence type="ECO:0000256" key="1">
    <source>
        <dbReference type="ARBA" id="ARBA00022490"/>
    </source>
</evidence>
<dbReference type="HAMAP" id="MF_00651">
    <property type="entry name" value="Nuclease_YqgF"/>
    <property type="match status" value="1"/>
</dbReference>
<feature type="region of interest" description="Disordered" evidence="5">
    <location>
        <begin position="193"/>
        <end position="217"/>
    </location>
</feature>
<dbReference type="CDD" id="cd16964">
    <property type="entry name" value="YqgF"/>
    <property type="match status" value="1"/>
</dbReference>